<evidence type="ECO:0000313" key="4">
    <source>
        <dbReference type="Proteomes" id="UP000298030"/>
    </source>
</evidence>
<protein>
    <submittedName>
        <fullName evidence="3">Uncharacterized protein</fullName>
    </submittedName>
</protein>
<reference evidence="3 4" key="1">
    <citation type="journal article" date="2019" name="Nat. Ecol. Evol.">
        <title>Megaphylogeny resolves global patterns of mushroom evolution.</title>
        <authorList>
            <person name="Varga T."/>
            <person name="Krizsan K."/>
            <person name="Foldi C."/>
            <person name="Dima B."/>
            <person name="Sanchez-Garcia M."/>
            <person name="Sanchez-Ramirez S."/>
            <person name="Szollosi G.J."/>
            <person name="Szarkandi J.G."/>
            <person name="Papp V."/>
            <person name="Albert L."/>
            <person name="Andreopoulos W."/>
            <person name="Angelini C."/>
            <person name="Antonin V."/>
            <person name="Barry K.W."/>
            <person name="Bougher N.L."/>
            <person name="Buchanan P."/>
            <person name="Buyck B."/>
            <person name="Bense V."/>
            <person name="Catcheside P."/>
            <person name="Chovatia M."/>
            <person name="Cooper J."/>
            <person name="Damon W."/>
            <person name="Desjardin D."/>
            <person name="Finy P."/>
            <person name="Geml J."/>
            <person name="Haridas S."/>
            <person name="Hughes K."/>
            <person name="Justo A."/>
            <person name="Karasinski D."/>
            <person name="Kautmanova I."/>
            <person name="Kiss B."/>
            <person name="Kocsube S."/>
            <person name="Kotiranta H."/>
            <person name="LaButti K.M."/>
            <person name="Lechner B.E."/>
            <person name="Liimatainen K."/>
            <person name="Lipzen A."/>
            <person name="Lukacs Z."/>
            <person name="Mihaltcheva S."/>
            <person name="Morgado L.N."/>
            <person name="Niskanen T."/>
            <person name="Noordeloos M.E."/>
            <person name="Ohm R.A."/>
            <person name="Ortiz-Santana B."/>
            <person name="Ovrebo C."/>
            <person name="Racz N."/>
            <person name="Riley R."/>
            <person name="Savchenko A."/>
            <person name="Shiryaev A."/>
            <person name="Soop K."/>
            <person name="Spirin V."/>
            <person name="Szebenyi C."/>
            <person name="Tomsovsky M."/>
            <person name="Tulloss R.E."/>
            <person name="Uehling J."/>
            <person name="Grigoriev I.V."/>
            <person name="Vagvolgyi C."/>
            <person name="Papp T."/>
            <person name="Martin F.M."/>
            <person name="Miettinen O."/>
            <person name="Hibbett D.S."/>
            <person name="Nagy L.G."/>
        </authorList>
    </citation>
    <scope>NUCLEOTIDE SEQUENCE [LARGE SCALE GENOMIC DNA]</scope>
    <source>
        <strain evidence="3 4">FP101781</strain>
    </source>
</reference>
<sequence length="304" mass="34242">MPDSRYPLRFEPTFKNFAGSQMLAAIVTTMLNGVALFMVLRYLSSHSRNDPLWIKIVICALGVLATLETAFTDHWMYSTLSWTKARWIIGRFLVAFLSQMFYASRIWRVGSRFETRLRWAVIPIAMLSLLQLGGGLSGSSIRDSTKSKLWSVLNELVWYNIRSMYIHGCSAVACDISLLQRLTKSLLERLIVYAINRGAVACILALLAILLYDLASGTLYYRPLSHPSASTLFSCSFRLNSREGLRENVERTFHLSDLIASNQTSGTEGTNQSSTVKFDGETDLEASREEDHPEQRQTFEGPAT</sequence>
<dbReference type="OrthoDB" id="2803252at2759"/>
<keyword evidence="2" id="KW-1133">Transmembrane helix</keyword>
<feature type="transmembrane region" description="Helical" evidence="2">
    <location>
        <begin position="119"/>
        <end position="137"/>
    </location>
</feature>
<feature type="compositionally biased region" description="Basic and acidic residues" evidence="1">
    <location>
        <begin position="285"/>
        <end position="297"/>
    </location>
</feature>
<comment type="caution">
    <text evidence="3">The sequence shown here is derived from an EMBL/GenBank/DDBJ whole genome shotgun (WGS) entry which is preliminary data.</text>
</comment>
<evidence type="ECO:0000313" key="3">
    <source>
        <dbReference type="EMBL" id="TEB03995.1"/>
    </source>
</evidence>
<keyword evidence="2" id="KW-0472">Membrane</keyword>
<accession>A0A4Y7R4P5</accession>
<evidence type="ECO:0000256" key="2">
    <source>
        <dbReference type="SAM" id="Phobius"/>
    </source>
</evidence>
<dbReference type="EMBL" id="QPFP01000676">
    <property type="protein sequence ID" value="TEB03995.1"/>
    <property type="molecule type" value="Genomic_DNA"/>
</dbReference>
<keyword evidence="2" id="KW-0812">Transmembrane</keyword>
<feature type="transmembrane region" description="Helical" evidence="2">
    <location>
        <begin position="20"/>
        <end position="40"/>
    </location>
</feature>
<proteinExistence type="predicted"/>
<feature type="compositionally biased region" description="Polar residues" evidence="1">
    <location>
        <begin position="262"/>
        <end position="276"/>
    </location>
</feature>
<organism evidence="3 4">
    <name type="scientific">Coprinellus micaceus</name>
    <name type="common">Glistening ink-cap mushroom</name>
    <name type="synonym">Coprinus micaceus</name>
    <dbReference type="NCBI Taxonomy" id="71717"/>
    <lineage>
        <taxon>Eukaryota</taxon>
        <taxon>Fungi</taxon>
        <taxon>Dikarya</taxon>
        <taxon>Basidiomycota</taxon>
        <taxon>Agaricomycotina</taxon>
        <taxon>Agaricomycetes</taxon>
        <taxon>Agaricomycetidae</taxon>
        <taxon>Agaricales</taxon>
        <taxon>Agaricineae</taxon>
        <taxon>Psathyrellaceae</taxon>
        <taxon>Coprinellus</taxon>
    </lineage>
</organism>
<dbReference type="AlphaFoldDB" id="A0A4Y7R4P5"/>
<feature type="region of interest" description="Disordered" evidence="1">
    <location>
        <begin position="262"/>
        <end position="304"/>
    </location>
</feature>
<feature type="transmembrane region" description="Helical" evidence="2">
    <location>
        <begin position="88"/>
        <end position="107"/>
    </location>
</feature>
<feature type="transmembrane region" description="Helical" evidence="2">
    <location>
        <begin position="190"/>
        <end position="212"/>
    </location>
</feature>
<dbReference type="Proteomes" id="UP000298030">
    <property type="component" value="Unassembled WGS sequence"/>
</dbReference>
<gene>
    <name evidence="3" type="ORF">FA13DRAFT_1750831</name>
</gene>
<name>A0A4Y7R4P5_COPMI</name>
<feature type="transmembrane region" description="Helical" evidence="2">
    <location>
        <begin position="52"/>
        <end position="76"/>
    </location>
</feature>
<keyword evidence="4" id="KW-1185">Reference proteome</keyword>
<evidence type="ECO:0000256" key="1">
    <source>
        <dbReference type="SAM" id="MobiDB-lite"/>
    </source>
</evidence>